<evidence type="ECO:0000256" key="3">
    <source>
        <dbReference type="ARBA" id="ARBA00011245"/>
    </source>
</evidence>
<keyword evidence="8 16" id="KW-0235">DNA replication</keyword>
<dbReference type="GO" id="GO:0005829">
    <property type="term" value="C:cytosol"/>
    <property type="evidence" value="ECO:0007669"/>
    <property type="project" value="TreeGrafter"/>
</dbReference>
<dbReference type="NCBIfam" id="NF010731">
    <property type="entry name" value="PRK14133.1"/>
    <property type="match status" value="1"/>
</dbReference>
<feature type="binding site" evidence="16">
    <location>
        <position position="107"/>
    </location>
    <ligand>
        <name>Mg(2+)</name>
        <dbReference type="ChEBI" id="CHEBI:18420"/>
    </ligand>
</feature>
<dbReference type="GO" id="GO:0006281">
    <property type="term" value="P:DNA repair"/>
    <property type="evidence" value="ECO:0007669"/>
    <property type="project" value="UniProtKB-UniRule"/>
</dbReference>
<dbReference type="EMBL" id="DROD01000103">
    <property type="protein sequence ID" value="HHJ51831.1"/>
    <property type="molecule type" value="Genomic_DNA"/>
</dbReference>
<evidence type="ECO:0000256" key="12">
    <source>
        <dbReference type="ARBA" id="ARBA00022932"/>
    </source>
</evidence>
<dbReference type="NCBIfam" id="NF002751">
    <property type="entry name" value="PRK02794.1"/>
    <property type="match status" value="1"/>
</dbReference>
<dbReference type="GO" id="GO:0003887">
    <property type="term" value="F:DNA-directed DNA polymerase activity"/>
    <property type="evidence" value="ECO:0007669"/>
    <property type="project" value="UniProtKB-UniRule"/>
</dbReference>
<evidence type="ECO:0000313" key="18">
    <source>
        <dbReference type="EMBL" id="HHJ51831.1"/>
    </source>
</evidence>
<feature type="active site" evidence="16">
    <location>
        <position position="108"/>
    </location>
</feature>
<dbReference type="InterPro" id="IPR036775">
    <property type="entry name" value="DNA_pol_Y-fam_lit_finger_sf"/>
</dbReference>
<evidence type="ECO:0000256" key="8">
    <source>
        <dbReference type="ARBA" id="ARBA00022705"/>
    </source>
</evidence>
<dbReference type="Gene3D" id="3.30.70.270">
    <property type="match status" value="1"/>
</dbReference>
<evidence type="ECO:0000256" key="14">
    <source>
        <dbReference type="ARBA" id="ARBA00023204"/>
    </source>
</evidence>
<dbReference type="EC" id="2.7.7.7" evidence="16"/>
<dbReference type="HAMAP" id="MF_01113">
    <property type="entry name" value="DNApol_IV"/>
    <property type="match status" value="1"/>
</dbReference>
<evidence type="ECO:0000256" key="1">
    <source>
        <dbReference type="ARBA" id="ARBA00004496"/>
    </source>
</evidence>
<sequence>MTRIILHVDMDAFFAAVEQRDHPAYRGKPVIVGADPRGGKGRGVVSTCSYEARKFGVHSAMPISQAYRLCPHGIYVPPNGKLYQQVSREIFEIFYEFTDAVEPLSIDEAFLDVTGSQRLFGSGEEIAKQIKRRIYQKERLTASVGVAPNKYLAKIASDLNKPDGLVVVEPDKVQQFLNPLDISRLWGAGERTQEKLRALGVRTIGDLARMPLPLLEQTFGKMGRHFYNLAHGIDDRAVEYDQLVKSVSNEHTFGQDTADKEEIHHTLFYLSEKVGYRLRKKGLKGRTVHLKLRYENFSTITRNKTLPNPVDNTEIIFATVNALFEQNYQTGRKVRLLGVGVSGFEEGGAAQLSLFDAENEKSGRLDELHDRLVERFGKKTVHRAESLIKPRKKKDPS</sequence>
<evidence type="ECO:0000256" key="5">
    <source>
        <dbReference type="ARBA" id="ARBA00022490"/>
    </source>
</evidence>
<keyword evidence="4 16" id="KW-0515">Mutator protein</keyword>
<comment type="catalytic activity">
    <reaction evidence="15 16">
        <text>DNA(n) + a 2'-deoxyribonucleoside 5'-triphosphate = DNA(n+1) + diphosphate</text>
        <dbReference type="Rhea" id="RHEA:22508"/>
        <dbReference type="Rhea" id="RHEA-COMP:17339"/>
        <dbReference type="Rhea" id="RHEA-COMP:17340"/>
        <dbReference type="ChEBI" id="CHEBI:33019"/>
        <dbReference type="ChEBI" id="CHEBI:61560"/>
        <dbReference type="ChEBI" id="CHEBI:173112"/>
        <dbReference type="EC" id="2.7.7.7"/>
    </reaction>
</comment>
<dbReference type="FunFam" id="3.30.1490.100:FF:000004">
    <property type="entry name" value="DNA polymerase IV"/>
    <property type="match status" value="1"/>
</dbReference>
<dbReference type="Pfam" id="PF11799">
    <property type="entry name" value="IMS_C"/>
    <property type="match status" value="1"/>
</dbReference>
<accession>A0A7V5PMV9</accession>
<comment type="function">
    <text evidence="16">Poorly processive, error-prone DNA polymerase involved in untargeted mutagenesis. Copies undamaged DNA at stalled replication forks, which arise in vivo from mismatched or misaligned primer ends. These misaligned primers can be extended by PolIV. Exhibits no 3'-5' exonuclease (proofreading) activity. May be involved in translesional synthesis, in conjunction with the beta clamp from PolIII.</text>
</comment>
<evidence type="ECO:0000256" key="6">
    <source>
        <dbReference type="ARBA" id="ARBA00022679"/>
    </source>
</evidence>
<comment type="similarity">
    <text evidence="2 16">Belongs to the DNA polymerase type-Y family.</text>
</comment>
<evidence type="ECO:0000256" key="7">
    <source>
        <dbReference type="ARBA" id="ARBA00022695"/>
    </source>
</evidence>
<keyword evidence="9 16" id="KW-0479">Metal-binding</keyword>
<dbReference type="NCBIfam" id="NF003015">
    <property type="entry name" value="PRK03858.1"/>
    <property type="match status" value="1"/>
</dbReference>
<keyword evidence="12 16" id="KW-0239">DNA-directed DNA polymerase</keyword>
<dbReference type="NCBIfam" id="NF002882">
    <property type="entry name" value="PRK03348.1"/>
    <property type="match status" value="1"/>
</dbReference>
<dbReference type="CDD" id="cd03586">
    <property type="entry name" value="PolY_Pol_IV_kappa"/>
    <property type="match status" value="1"/>
</dbReference>
<organism evidence="18">
    <name type="scientific">Caldithrix abyssi</name>
    <dbReference type="NCBI Taxonomy" id="187145"/>
    <lineage>
        <taxon>Bacteria</taxon>
        <taxon>Pseudomonadati</taxon>
        <taxon>Calditrichota</taxon>
        <taxon>Calditrichia</taxon>
        <taxon>Calditrichales</taxon>
        <taxon>Calditrichaceae</taxon>
        <taxon>Caldithrix</taxon>
    </lineage>
</organism>
<dbReference type="GO" id="GO:0000287">
    <property type="term" value="F:magnesium ion binding"/>
    <property type="evidence" value="ECO:0007669"/>
    <property type="project" value="UniProtKB-UniRule"/>
</dbReference>
<dbReference type="GO" id="GO:0003684">
    <property type="term" value="F:damaged DNA binding"/>
    <property type="evidence" value="ECO:0007669"/>
    <property type="project" value="InterPro"/>
</dbReference>
<dbReference type="Pfam" id="PF21999">
    <property type="entry name" value="IMS_HHH_1"/>
    <property type="match status" value="1"/>
</dbReference>
<name>A0A7V5PMV9_CALAY</name>
<proteinExistence type="inferred from homology"/>
<dbReference type="SUPFAM" id="SSF56672">
    <property type="entry name" value="DNA/RNA polymerases"/>
    <property type="match status" value="1"/>
</dbReference>
<dbReference type="Gene3D" id="3.30.1490.100">
    <property type="entry name" value="DNA polymerase, Y-family, little finger domain"/>
    <property type="match status" value="1"/>
</dbReference>
<comment type="caution">
    <text evidence="18">The sequence shown here is derived from an EMBL/GenBank/DDBJ whole genome shotgun (WGS) entry which is preliminary data.</text>
</comment>
<dbReference type="NCBIfam" id="NF002677">
    <property type="entry name" value="PRK02406.1"/>
    <property type="match status" value="1"/>
</dbReference>
<comment type="subunit">
    <text evidence="3 16">Monomer.</text>
</comment>
<dbReference type="SUPFAM" id="SSF100879">
    <property type="entry name" value="Lesion bypass DNA polymerase (Y-family), little finger domain"/>
    <property type="match status" value="1"/>
</dbReference>
<dbReference type="InterPro" id="IPR001126">
    <property type="entry name" value="UmuC"/>
</dbReference>
<evidence type="ECO:0000256" key="4">
    <source>
        <dbReference type="ARBA" id="ARBA00022457"/>
    </source>
</evidence>
<evidence type="ECO:0000256" key="10">
    <source>
        <dbReference type="ARBA" id="ARBA00022763"/>
    </source>
</evidence>
<dbReference type="GO" id="GO:0009432">
    <property type="term" value="P:SOS response"/>
    <property type="evidence" value="ECO:0007669"/>
    <property type="project" value="TreeGrafter"/>
</dbReference>
<evidence type="ECO:0000256" key="11">
    <source>
        <dbReference type="ARBA" id="ARBA00022842"/>
    </source>
</evidence>
<dbReference type="GO" id="GO:0042276">
    <property type="term" value="P:error-prone translesion synthesis"/>
    <property type="evidence" value="ECO:0007669"/>
    <property type="project" value="TreeGrafter"/>
</dbReference>
<dbReference type="InterPro" id="IPR022880">
    <property type="entry name" value="DNApol_IV"/>
</dbReference>
<comment type="subcellular location">
    <subcellularLocation>
        <location evidence="1 16">Cytoplasm</location>
    </subcellularLocation>
</comment>
<dbReference type="PANTHER" id="PTHR11076:SF33">
    <property type="entry name" value="DNA POLYMERASE KAPPA"/>
    <property type="match status" value="1"/>
</dbReference>
<keyword evidence="10 16" id="KW-0227">DNA damage</keyword>
<keyword evidence="7 16" id="KW-0548">Nucleotidyltransferase</keyword>
<keyword evidence="14 16" id="KW-0234">DNA repair</keyword>
<keyword evidence="6 16" id="KW-0808">Transferase</keyword>
<dbReference type="InterPro" id="IPR050116">
    <property type="entry name" value="DNA_polymerase-Y"/>
</dbReference>
<dbReference type="FunFam" id="3.40.1170.60:FF:000001">
    <property type="entry name" value="DNA polymerase IV"/>
    <property type="match status" value="1"/>
</dbReference>
<evidence type="ECO:0000256" key="13">
    <source>
        <dbReference type="ARBA" id="ARBA00023125"/>
    </source>
</evidence>
<dbReference type="Gene3D" id="1.10.150.20">
    <property type="entry name" value="5' to 3' exonuclease, C-terminal subdomain"/>
    <property type="match status" value="1"/>
</dbReference>
<keyword evidence="11 16" id="KW-0460">Magnesium</keyword>
<dbReference type="InterPro" id="IPR017961">
    <property type="entry name" value="DNA_pol_Y-fam_little_finger"/>
</dbReference>
<keyword evidence="5 16" id="KW-0963">Cytoplasm</keyword>
<evidence type="ECO:0000256" key="9">
    <source>
        <dbReference type="ARBA" id="ARBA00022723"/>
    </source>
</evidence>
<comment type="cofactor">
    <cofactor evidence="16">
        <name>Mg(2+)</name>
        <dbReference type="ChEBI" id="CHEBI:18420"/>
    </cofactor>
    <text evidence="16">Binds 2 magnesium ions per subunit.</text>
</comment>
<reference evidence="18" key="1">
    <citation type="journal article" date="2020" name="mSystems">
        <title>Genome- and Community-Level Interaction Insights into Carbon Utilization and Element Cycling Functions of Hydrothermarchaeota in Hydrothermal Sediment.</title>
        <authorList>
            <person name="Zhou Z."/>
            <person name="Liu Y."/>
            <person name="Xu W."/>
            <person name="Pan J."/>
            <person name="Luo Z.H."/>
            <person name="Li M."/>
        </authorList>
    </citation>
    <scope>NUCLEOTIDE SEQUENCE [LARGE SCALE GENOMIC DNA]</scope>
    <source>
        <strain evidence="18">HyVt-527</strain>
    </source>
</reference>
<evidence type="ECO:0000256" key="15">
    <source>
        <dbReference type="ARBA" id="ARBA00049244"/>
    </source>
</evidence>
<dbReference type="Proteomes" id="UP000886124">
    <property type="component" value="Unassembled WGS sequence"/>
</dbReference>
<feature type="site" description="Substrate discrimination" evidence="16">
    <location>
        <position position="14"/>
    </location>
</feature>
<dbReference type="InterPro" id="IPR043502">
    <property type="entry name" value="DNA/RNA_pol_sf"/>
</dbReference>
<dbReference type="Pfam" id="PF00817">
    <property type="entry name" value="IMS"/>
    <property type="match status" value="1"/>
</dbReference>
<dbReference type="PANTHER" id="PTHR11076">
    <property type="entry name" value="DNA REPAIR POLYMERASE UMUC / TRANSFERASE FAMILY MEMBER"/>
    <property type="match status" value="1"/>
</dbReference>
<protein>
    <recommendedName>
        <fullName evidence="16">DNA polymerase IV</fullName>
        <shortName evidence="16">Pol IV</shortName>
        <ecNumber evidence="16">2.7.7.7</ecNumber>
    </recommendedName>
</protein>
<dbReference type="Gene3D" id="3.40.1170.60">
    <property type="match status" value="1"/>
</dbReference>
<feature type="domain" description="UmuC" evidence="17">
    <location>
        <begin position="5"/>
        <end position="189"/>
    </location>
</feature>
<dbReference type="InterPro" id="IPR043128">
    <property type="entry name" value="Rev_trsase/Diguanyl_cyclase"/>
</dbReference>
<dbReference type="PROSITE" id="PS50173">
    <property type="entry name" value="UMUC"/>
    <property type="match status" value="1"/>
</dbReference>
<dbReference type="GO" id="GO:0006261">
    <property type="term" value="P:DNA-templated DNA replication"/>
    <property type="evidence" value="ECO:0007669"/>
    <property type="project" value="UniProtKB-UniRule"/>
</dbReference>
<evidence type="ECO:0000256" key="2">
    <source>
        <dbReference type="ARBA" id="ARBA00010945"/>
    </source>
</evidence>
<dbReference type="InterPro" id="IPR053848">
    <property type="entry name" value="IMS_HHH_1"/>
</dbReference>
<feature type="binding site" evidence="16">
    <location>
        <position position="9"/>
    </location>
    <ligand>
        <name>Mg(2+)</name>
        <dbReference type="ChEBI" id="CHEBI:18420"/>
    </ligand>
</feature>
<gene>
    <name evidence="16" type="primary">dinB</name>
    <name evidence="18" type="ORF">ENJ89_01440</name>
</gene>
<evidence type="ECO:0000256" key="16">
    <source>
        <dbReference type="HAMAP-Rule" id="MF_01113"/>
    </source>
</evidence>
<evidence type="ECO:0000259" key="17">
    <source>
        <dbReference type="PROSITE" id="PS50173"/>
    </source>
</evidence>
<keyword evidence="13 16" id="KW-0238">DNA-binding</keyword>
<dbReference type="AlphaFoldDB" id="A0A7V5PMV9"/>